<dbReference type="PANTHER" id="PTHR11183">
    <property type="entry name" value="GLYCOGENIN SUBFAMILY MEMBER"/>
    <property type="match status" value="1"/>
</dbReference>
<sequence length="508" mass="55577">MMTYDAQGKAGDSMWGTLAIAKALRQVSRYPLLVLTNTSHFPDGTEVEQAFRKLGARLLPVQRLDLGNKGWTLERWTIAFWKLQIWRLTAFEKLIWLDADALVTRSLDWLFYRPGMWAQGDSWFCKPSLHLHVCSGIVLVYPSEADFHGLVSFAWKIGYTLTAGDQQLIERYFAEVKRSPVQLLSPAEASFGQCAGAAATPLLDRAGHPESGIWGTPAFVHKSGGWDNTVKNSYSSVCFTHDLARQRYYVGDKVINACHFNPLAALWRTQFCGAVADAGIRLPSAAAFCDDGCYYLGASPGAPHCEVPEDGPRSAPASFFTGPVEGTVTAFGRGSPAPRMFFSTADYRLVHGQSVRRVKSAIQYAGAALPHTGGLSILGWVRTFWKQRCQAIIAWDDGKHSVELRLMGGDLLYGENFAGWTEVRTRGKAIADGAWHTVGVTRAAGGAVHLFVDGAVAHTGKLAHPKMEPISGWPRSTLPTHCALNGEVSDLSVFRSALPDKLVAEAFM</sequence>
<dbReference type="SUPFAM" id="SSF53448">
    <property type="entry name" value="Nucleotide-diphospho-sugar transferases"/>
    <property type="match status" value="1"/>
</dbReference>
<proteinExistence type="predicted"/>
<protein>
    <submittedName>
        <fullName evidence="1">Uncharacterized protein</fullName>
    </submittedName>
</protein>
<accession>A0A7S2Q1N9</accession>
<reference evidence="1" key="1">
    <citation type="submission" date="2021-01" db="EMBL/GenBank/DDBJ databases">
        <authorList>
            <person name="Corre E."/>
            <person name="Pelletier E."/>
            <person name="Niang G."/>
            <person name="Scheremetjew M."/>
            <person name="Finn R."/>
            <person name="Kale V."/>
            <person name="Holt S."/>
            <person name="Cochrane G."/>
            <person name="Meng A."/>
            <person name="Brown T."/>
            <person name="Cohen L."/>
        </authorList>
    </citation>
    <scope>NUCLEOTIDE SEQUENCE</scope>
    <source>
        <strain evidence="1">RCC3387</strain>
    </source>
</reference>
<dbReference type="AlphaFoldDB" id="A0A7S2Q1N9"/>
<dbReference type="Gene3D" id="2.60.120.200">
    <property type="match status" value="1"/>
</dbReference>
<dbReference type="InterPro" id="IPR013320">
    <property type="entry name" value="ConA-like_dom_sf"/>
</dbReference>
<dbReference type="Pfam" id="PF13385">
    <property type="entry name" value="Laminin_G_3"/>
    <property type="match status" value="1"/>
</dbReference>
<gene>
    <name evidence="1" type="ORF">BRAN1462_LOCUS49654</name>
</gene>
<dbReference type="InterPro" id="IPR029044">
    <property type="entry name" value="Nucleotide-diphossugar_trans"/>
</dbReference>
<dbReference type="EMBL" id="HBGW01078131">
    <property type="protein sequence ID" value="CAD9630103.1"/>
    <property type="molecule type" value="Transcribed_RNA"/>
</dbReference>
<dbReference type="Gene3D" id="3.90.550.10">
    <property type="entry name" value="Spore Coat Polysaccharide Biosynthesis Protein SpsA, Chain A"/>
    <property type="match status" value="1"/>
</dbReference>
<evidence type="ECO:0000313" key="1">
    <source>
        <dbReference type="EMBL" id="CAD9630103.1"/>
    </source>
</evidence>
<dbReference type="InterPro" id="IPR050587">
    <property type="entry name" value="GNT1/Glycosyltrans_8"/>
</dbReference>
<organism evidence="1">
    <name type="scientific">Zooxanthella nutricula</name>
    <dbReference type="NCBI Taxonomy" id="1333877"/>
    <lineage>
        <taxon>Eukaryota</taxon>
        <taxon>Sar</taxon>
        <taxon>Alveolata</taxon>
        <taxon>Dinophyceae</taxon>
        <taxon>Peridiniales</taxon>
        <taxon>Peridiniales incertae sedis</taxon>
        <taxon>Zooxanthella</taxon>
    </lineage>
</organism>
<dbReference type="SUPFAM" id="SSF49899">
    <property type="entry name" value="Concanavalin A-like lectins/glucanases"/>
    <property type="match status" value="1"/>
</dbReference>
<name>A0A7S2Q1N9_9DINO</name>